<comment type="similarity">
    <text evidence="1">Belongs to the UDP-glycosyltransferase family.</text>
</comment>
<dbReference type="InterPro" id="IPR018247">
    <property type="entry name" value="EF_Hand_1_Ca_BS"/>
</dbReference>
<dbReference type="Proteomes" id="UP000027120">
    <property type="component" value="Unassembled WGS sequence"/>
</dbReference>
<keyword evidence="2" id="KW-0328">Glycosyltransferase</keyword>
<evidence type="ECO:0000256" key="3">
    <source>
        <dbReference type="ARBA" id="ARBA00022679"/>
    </source>
</evidence>
<evidence type="ECO:0000256" key="1">
    <source>
        <dbReference type="ARBA" id="ARBA00009995"/>
    </source>
</evidence>
<evidence type="ECO:0000313" key="4">
    <source>
        <dbReference type="EMBL" id="KDO58819.1"/>
    </source>
</evidence>
<dbReference type="PROSITE" id="PS00018">
    <property type="entry name" value="EF_HAND_1"/>
    <property type="match status" value="1"/>
</dbReference>
<dbReference type="EMBL" id="KK784945">
    <property type="protein sequence ID" value="KDO58819.1"/>
    <property type="molecule type" value="Genomic_DNA"/>
</dbReference>
<gene>
    <name evidence="4" type="ORF">CISIN_1g009851mg</name>
</gene>
<evidence type="ECO:0000256" key="2">
    <source>
        <dbReference type="ARBA" id="ARBA00022676"/>
    </source>
</evidence>
<proteinExistence type="inferred from homology"/>
<keyword evidence="5" id="KW-1185">Reference proteome</keyword>
<reference evidence="4 5" key="1">
    <citation type="submission" date="2014-04" db="EMBL/GenBank/DDBJ databases">
        <authorList>
            <consortium name="International Citrus Genome Consortium"/>
            <person name="Gmitter F."/>
            <person name="Chen C."/>
            <person name="Farmerie W."/>
            <person name="Harkins T."/>
            <person name="Desany B."/>
            <person name="Mohiuddin M."/>
            <person name="Kodira C."/>
            <person name="Borodovsky M."/>
            <person name="Lomsadze A."/>
            <person name="Burns P."/>
            <person name="Jenkins J."/>
            <person name="Prochnik S."/>
            <person name="Shu S."/>
            <person name="Chapman J."/>
            <person name="Pitluck S."/>
            <person name="Schmutz J."/>
            <person name="Rokhsar D."/>
        </authorList>
    </citation>
    <scope>NUCLEOTIDE SEQUENCE</scope>
</reference>
<sequence length="524" mass="59764">MSRPRVLVMPAPAQGHVIPLLEFSQCLAKHGFRVTFVNTDYNHKRVVESLQGKNYLGEQIHLVSIPDGMEPWEDRNDLGKLIEKCLQVMPGKLEELIEEINSREDEKIDCFIADGNIGWSMEIAKKMNVRGAVFWPSSAASVALVFRIPKLIDDGIIDSHGMIPCHVIPYFPPANFNFDACHSRSLLYATVIFFVLYSTSGTPMSMQMFRIAPKMPEMNSRDCFWAHIGDWTSQKIFFDLLERNTRAMIAVNFHFCNSTYELESEAFTTFPELLPIGPLLASNRLGNTAGYFWCEDSNCLKWLDQQQPSSVVYVSFGSFTILDQVQFQELALGLELCKRPFLWVVRPDITTDANDRYPEGFQERVAARGQMISWAPQLRVLNHPSIACFLSHCGWNSTMEGVSNGIPFLCWPYFGDQFLNERYICDFWKVGLKFDRDEGGIITREEIKNKVDQVLGNQDFKARALELKEKAMSSVREGGSSYKTFQNFLQWTMNALKKQVIHLAPNTPAMNTADPFWACFNLAI</sequence>
<accession>A0A067EUI6</accession>
<dbReference type="FunFam" id="3.40.50.2000:FF:000061">
    <property type="entry name" value="UDP-glycosyltransferase 83A1"/>
    <property type="match status" value="1"/>
</dbReference>
<dbReference type="PANTHER" id="PTHR11926">
    <property type="entry name" value="GLUCOSYL/GLUCURONOSYL TRANSFERASES"/>
    <property type="match status" value="1"/>
</dbReference>
<dbReference type="GO" id="GO:0035251">
    <property type="term" value="F:UDP-glucosyltransferase activity"/>
    <property type="evidence" value="ECO:0000318"/>
    <property type="project" value="GO_Central"/>
</dbReference>
<dbReference type="SUPFAM" id="SSF53756">
    <property type="entry name" value="UDP-Glycosyltransferase/glycogen phosphorylase"/>
    <property type="match status" value="1"/>
</dbReference>
<dbReference type="CDD" id="cd03784">
    <property type="entry name" value="GT1_Gtf-like"/>
    <property type="match status" value="1"/>
</dbReference>
<evidence type="ECO:0000313" key="5">
    <source>
        <dbReference type="Proteomes" id="UP000027120"/>
    </source>
</evidence>
<dbReference type="InterPro" id="IPR002213">
    <property type="entry name" value="UDP_glucos_trans"/>
</dbReference>
<organism evidence="4 5">
    <name type="scientific">Citrus sinensis</name>
    <name type="common">Sweet orange</name>
    <name type="synonym">Citrus aurantium var. sinensis</name>
    <dbReference type="NCBI Taxonomy" id="2711"/>
    <lineage>
        <taxon>Eukaryota</taxon>
        <taxon>Viridiplantae</taxon>
        <taxon>Streptophyta</taxon>
        <taxon>Embryophyta</taxon>
        <taxon>Tracheophyta</taxon>
        <taxon>Spermatophyta</taxon>
        <taxon>Magnoliopsida</taxon>
        <taxon>eudicotyledons</taxon>
        <taxon>Gunneridae</taxon>
        <taxon>Pentapetalae</taxon>
        <taxon>rosids</taxon>
        <taxon>malvids</taxon>
        <taxon>Sapindales</taxon>
        <taxon>Rutaceae</taxon>
        <taxon>Aurantioideae</taxon>
        <taxon>Citrus</taxon>
    </lineage>
</organism>
<dbReference type="Pfam" id="PF00201">
    <property type="entry name" value="UDPGT"/>
    <property type="match status" value="1"/>
</dbReference>
<keyword evidence="3" id="KW-0808">Transferase</keyword>
<dbReference type="SMR" id="A0A067EUI6"/>
<evidence type="ECO:0008006" key="6">
    <source>
        <dbReference type="Google" id="ProtNLM"/>
    </source>
</evidence>
<dbReference type="PANTHER" id="PTHR11926:SF1412">
    <property type="entry name" value="UDP-GLYCOSYLTRANSFERASE 83A1-LIKE"/>
    <property type="match status" value="1"/>
</dbReference>
<name>A0A067EUI6_CITSI</name>
<dbReference type="AlphaFoldDB" id="A0A067EUI6"/>
<dbReference type="Gene3D" id="3.40.50.2000">
    <property type="entry name" value="Glycogen Phosphorylase B"/>
    <property type="match status" value="2"/>
</dbReference>
<protein>
    <recommendedName>
        <fullName evidence="6">EF-hand domain-containing protein</fullName>
    </recommendedName>
</protein>